<name>A0A6S5TR96_PSEPU</name>
<organism evidence="1 2">
    <name type="scientific">Pseudomonas putida</name>
    <name type="common">Arthrobacter siderocapsulatus</name>
    <dbReference type="NCBI Taxonomy" id="303"/>
    <lineage>
        <taxon>Bacteria</taxon>
        <taxon>Pseudomonadati</taxon>
        <taxon>Pseudomonadota</taxon>
        <taxon>Gammaproteobacteria</taxon>
        <taxon>Pseudomonadales</taxon>
        <taxon>Pseudomonadaceae</taxon>
        <taxon>Pseudomonas</taxon>
    </lineage>
</organism>
<protein>
    <submittedName>
        <fullName evidence="1">Uncharacterized protein</fullName>
    </submittedName>
</protein>
<dbReference type="EMBL" id="AP022227">
    <property type="protein sequence ID" value="BBT40673.1"/>
    <property type="molecule type" value="Genomic_DNA"/>
</dbReference>
<dbReference type="RefSeq" id="WP_090344593.1">
    <property type="nucleotide sequence ID" value="NZ_AP022227.1"/>
</dbReference>
<dbReference type="AlphaFoldDB" id="A0A6S5TR96"/>
<proteinExistence type="predicted"/>
<evidence type="ECO:0000313" key="2">
    <source>
        <dbReference type="Proteomes" id="UP000515680"/>
    </source>
</evidence>
<dbReference type="GeneID" id="93544658"/>
<gene>
    <name evidence="1" type="ORF">WP8W18C01_30140</name>
</gene>
<reference evidence="1 2" key="1">
    <citation type="submission" date="2019-12" db="EMBL/GenBank/DDBJ databases">
        <title>complete genome sequences of Pseudomonas putida str. WP8-W18-CRE-01 isolated from wastewater treatment plant effluent.</title>
        <authorList>
            <person name="Sekizuka T."/>
            <person name="Itokawa K."/>
            <person name="Yatsu K."/>
            <person name="Inamine Y."/>
            <person name="Kuroda M."/>
        </authorList>
    </citation>
    <scope>NUCLEOTIDE SEQUENCE [LARGE SCALE GENOMIC DNA]</scope>
    <source>
        <strain evidence="1 2">WP8-W18-CRE-01</strain>
    </source>
</reference>
<evidence type="ECO:0000313" key="1">
    <source>
        <dbReference type="EMBL" id="BBT40673.1"/>
    </source>
</evidence>
<accession>A0A6S5TR96</accession>
<dbReference type="Proteomes" id="UP000515680">
    <property type="component" value="Chromosome"/>
</dbReference>
<sequence>MKKRGETYRQWCDPILHHQTHEQTLDDGTCLEVQTRLSRTGATQLFIGVYDADGNVVCEQIYDQRPGETMTRALMWGVGHARQLAVQGAEAQVGRSGLAARSNTGR</sequence>